<evidence type="ECO:0000256" key="4">
    <source>
        <dbReference type="ARBA" id="ARBA00022989"/>
    </source>
</evidence>
<dbReference type="EMBL" id="LWHJ01000027">
    <property type="protein sequence ID" value="OAQ39855.1"/>
    <property type="molecule type" value="Genomic_DNA"/>
</dbReference>
<evidence type="ECO:0000313" key="9">
    <source>
        <dbReference type="Proteomes" id="UP000078459"/>
    </source>
</evidence>
<comment type="subcellular location">
    <subcellularLocation>
        <location evidence="1">Cell membrane</location>
        <topology evidence="1">Multi-pass membrane protein</topology>
    </subcellularLocation>
</comment>
<dbReference type="PIRSF" id="PIRSF006483">
    <property type="entry name" value="Membrane_protein_YitT"/>
    <property type="match status" value="1"/>
</dbReference>
<dbReference type="Pfam" id="PF02588">
    <property type="entry name" value="YitT_membrane"/>
    <property type="match status" value="1"/>
</dbReference>
<dbReference type="STRING" id="1826909.A5893_09805"/>
<proteinExistence type="predicted"/>
<dbReference type="Proteomes" id="UP000078459">
    <property type="component" value="Unassembled WGS sequence"/>
</dbReference>
<evidence type="ECO:0000259" key="7">
    <source>
        <dbReference type="Pfam" id="PF10035"/>
    </source>
</evidence>
<feature type="transmembrane region" description="Helical" evidence="6">
    <location>
        <begin position="117"/>
        <end position="135"/>
    </location>
</feature>
<dbReference type="Pfam" id="PF10035">
    <property type="entry name" value="DUF2179"/>
    <property type="match status" value="1"/>
</dbReference>
<accession>A0A179DFM2</accession>
<dbReference type="InterPro" id="IPR051461">
    <property type="entry name" value="UPF0750_membrane"/>
</dbReference>
<evidence type="ECO:0000256" key="1">
    <source>
        <dbReference type="ARBA" id="ARBA00004651"/>
    </source>
</evidence>
<evidence type="ECO:0000256" key="3">
    <source>
        <dbReference type="ARBA" id="ARBA00022692"/>
    </source>
</evidence>
<keyword evidence="9" id="KW-1185">Reference proteome</keyword>
<dbReference type="RefSeq" id="WP_068822470.1">
    <property type="nucleotide sequence ID" value="NZ_LWHJ01000027.1"/>
</dbReference>
<dbReference type="InterPro" id="IPR015867">
    <property type="entry name" value="N-reg_PII/ATP_PRibTrfase_C"/>
</dbReference>
<dbReference type="OrthoDB" id="265478at2"/>
<keyword evidence="5 6" id="KW-0472">Membrane</keyword>
<name>A0A179DFM2_9SPHI</name>
<dbReference type="CDD" id="cd16380">
    <property type="entry name" value="YitT_C"/>
    <property type="match status" value="1"/>
</dbReference>
<dbReference type="PANTHER" id="PTHR33545">
    <property type="entry name" value="UPF0750 MEMBRANE PROTEIN YITT-RELATED"/>
    <property type="match status" value="1"/>
</dbReference>
<protein>
    <recommendedName>
        <fullName evidence="7">DUF2179 domain-containing protein</fullName>
    </recommendedName>
</protein>
<feature type="transmembrane region" description="Helical" evidence="6">
    <location>
        <begin position="62"/>
        <end position="81"/>
    </location>
</feature>
<feature type="transmembrane region" description="Helical" evidence="6">
    <location>
        <begin position="155"/>
        <end position="178"/>
    </location>
</feature>
<evidence type="ECO:0000256" key="5">
    <source>
        <dbReference type="ARBA" id="ARBA00023136"/>
    </source>
</evidence>
<evidence type="ECO:0000256" key="2">
    <source>
        <dbReference type="ARBA" id="ARBA00022475"/>
    </source>
</evidence>
<dbReference type="InterPro" id="IPR003740">
    <property type="entry name" value="YitT"/>
</dbReference>
<evidence type="ECO:0000256" key="6">
    <source>
        <dbReference type="SAM" id="Phobius"/>
    </source>
</evidence>
<dbReference type="AlphaFoldDB" id="A0A179DFM2"/>
<organism evidence="8 9">
    <name type="scientific">Pedobacter psychrophilus</name>
    <dbReference type="NCBI Taxonomy" id="1826909"/>
    <lineage>
        <taxon>Bacteria</taxon>
        <taxon>Pseudomonadati</taxon>
        <taxon>Bacteroidota</taxon>
        <taxon>Sphingobacteriia</taxon>
        <taxon>Sphingobacteriales</taxon>
        <taxon>Sphingobacteriaceae</taxon>
        <taxon>Pedobacter</taxon>
    </lineage>
</organism>
<dbReference type="Gene3D" id="3.30.70.120">
    <property type="match status" value="1"/>
</dbReference>
<dbReference type="InterPro" id="IPR019264">
    <property type="entry name" value="DUF2179"/>
</dbReference>
<comment type="caution">
    <text evidence="8">The sequence shown here is derived from an EMBL/GenBank/DDBJ whole genome shotgun (WGS) entry which is preliminary data.</text>
</comment>
<feature type="transmembrane region" description="Helical" evidence="6">
    <location>
        <begin position="20"/>
        <end position="42"/>
    </location>
</feature>
<gene>
    <name evidence="8" type="ORF">A5893_09805</name>
</gene>
<dbReference type="PANTHER" id="PTHR33545:SF3">
    <property type="entry name" value="UPF0750 MEMBRANE PROTEIN YQFU"/>
    <property type="match status" value="1"/>
</dbReference>
<reference evidence="8 9" key="2">
    <citation type="submission" date="2016-06" db="EMBL/GenBank/DDBJ databases">
        <title>Pedobacter psychrophilus sp. nov., isolated from Antarctic fragmentary rock.</title>
        <authorList>
            <person name="Svec P."/>
        </authorList>
    </citation>
    <scope>NUCLEOTIDE SEQUENCE [LARGE SCALE GENOMIC DNA]</scope>
    <source>
        <strain evidence="8 9">CCM 8644</strain>
    </source>
</reference>
<feature type="domain" description="DUF2179" evidence="7">
    <location>
        <begin position="230"/>
        <end position="290"/>
    </location>
</feature>
<evidence type="ECO:0000313" key="8">
    <source>
        <dbReference type="EMBL" id="OAQ39855.1"/>
    </source>
</evidence>
<keyword evidence="2" id="KW-1003">Cell membrane</keyword>
<reference evidence="8 9" key="1">
    <citation type="submission" date="2016-04" db="EMBL/GenBank/DDBJ databases">
        <authorList>
            <person name="Evans L.H."/>
            <person name="Alamgir A."/>
            <person name="Owens N."/>
            <person name="Weber N.D."/>
            <person name="Virtaneva K."/>
            <person name="Barbian K."/>
            <person name="Babar A."/>
            <person name="Rosenke K."/>
        </authorList>
    </citation>
    <scope>NUCLEOTIDE SEQUENCE [LARGE SCALE GENOMIC DNA]</scope>
    <source>
        <strain evidence="8 9">CCM 8644</strain>
    </source>
</reference>
<sequence length="300" mass="32802">MGYKRKAQLAYRKANFGIIFRELFFIVAGIISASFGLKSFLLPNHFLDGGAMGISLLLNLKTGYSLGALVILVNIPFVLLGSKQISKMFAFKTILAIAGLALMVSFDFYPIVTSDKLLIAVFGGFFLGAGIGLAIRGGAVIDGTEVLALFISRKISLSVGDIILVFNIVIFGVAAYILNMETALYAILTYLSASKTVDFIIHGIEQYIGVTIISSRNEEIRKVITKVMGRAVTIYKGERGFISESNPDDINLKIVFTVVTRLEVSRLKNLVKNIDKGAFIVMHTVDDTYGGMVKQRPLHQ</sequence>
<dbReference type="GO" id="GO:0005886">
    <property type="term" value="C:plasma membrane"/>
    <property type="evidence" value="ECO:0007669"/>
    <property type="project" value="UniProtKB-SubCell"/>
</dbReference>
<keyword evidence="4 6" id="KW-1133">Transmembrane helix</keyword>
<keyword evidence="3 6" id="KW-0812">Transmembrane</keyword>
<feature type="transmembrane region" description="Helical" evidence="6">
    <location>
        <begin position="93"/>
        <end position="111"/>
    </location>
</feature>